<dbReference type="PROSITE" id="PS51029">
    <property type="entry name" value="MADF"/>
    <property type="match status" value="1"/>
</dbReference>
<dbReference type="Pfam" id="PF10545">
    <property type="entry name" value="MADF_DNA_bdg"/>
    <property type="match status" value="1"/>
</dbReference>
<dbReference type="KEGG" id="hazt:108680685"/>
<keyword evidence="2" id="KW-1185">Reference proteome</keyword>
<evidence type="ECO:0000313" key="3">
    <source>
        <dbReference type="RefSeq" id="XP_018025056.1"/>
    </source>
</evidence>
<evidence type="ECO:0000259" key="1">
    <source>
        <dbReference type="PROSITE" id="PS51029"/>
    </source>
</evidence>
<dbReference type="Proteomes" id="UP000694843">
    <property type="component" value="Unplaced"/>
</dbReference>
<feature type="domain" description="MADF" evidence="1">
    <location>
        <begin position="24"/>
        <end position="120"/>
    </location>
</feature>
<dbReference type="PANTHER" id="PTHR21505">
    <property type="entry name" value="MADF DOMAIN-CONTAINING PROTEIN-RELATED"/>
    <property type="match status" value="1"/>
</dbReference>
<dbReference type="PANTHER" id="PTHR21505:SF12">
    <property type="entry name" value="MADF DOMAIN-CONTAINING PROTEIN-RELATED"/>
    <property type="match status" value="1"/>
</dbReference>
<sequence length="365" mass="41777">MSCLNDGGVVYKKHVKWCADDIELFLEIFKRYDVLWNVHHDDYSKFSNSIKRQKALLRLKQELVCHGLVVPDLAFLRARIRNIRATYRNELTRIISSKANGAAAEDWYVPKLSWFRKADAFLRIVVTTQPSQSKLKSTHEDLGFTEEVSVALDLNEKQDTRYLNDNSLVINESTESETATSVKQNQIAMPTAKKRGISEISREENETFLETENKAENLVKRNLLAMPTAKKRGVSEISREGNETFLETENEMKKLVKSNLLAIPTANTSRISKLSKVERAIDKLQKIDKSKPLCSKKVLDEYDVFGQHIANQLRKLPMKSWTILQEKMQSLITKEILENVSVLEPITNSSTSPFVNTSWHQSSET</sequence>
<dbReference type="GeneID" id="108680685"/>
<reference evidence="3" key="1">
    <citation type="submission" date="2025-08" db="UniProtKB">
        <authorList>
            <consortium name="RefSeq"/>
        </authorList>
    </citation>
    <scope>IDENTIFICATION</scope>
    <source>
        <tissue evidence="3">Whole organism</tissue>
    </source>
</reference>
<dbReference type="SMART" id="SM00595">
    <property type="entry name" value="MADF"/>
    <property type="match status" value="1"/>
</dbReference>
<dbReference type="RefSeq" id="XP_018025056.1">
    <property type="nucleotide sequence ID" value="XM_018169567.2"/>
</dbReference>
<evidence type="ECO:0000313" key="2">
    <source>
        <dbReference type="Proteomes" id="UP000694843"/>
    </source>
</evidence>
<dbReference type="OMA" id="CTAMNET"/>
<accession>A0A8B7PIA2</accession>
<protein>
    <submittedName>
        <fullName evidence="3">Uncharacterized protein LOC108680685</fullName>
    </submittedName>
</protein>
<dbReference type="AlphaFoldDB" id="A0A8B7PIA2"/>
<name>A0A8B7PIA2_HYAAZ</name>
<dbReference type="OrthoDB" id="6577442at2759"/>
<organism evidence="2 3">
    <name type="scientific">Hyalella azteca</name>
    <name type="common">Amphipod</name>
    <dbReference type="NCBI Taxonomy" id="294128"/>
    <lineage>
        <taxon>Eukaryota</taxon>
        <taxon>Metazoa</taxon>
        <taxon>Ecdysozoa</taxon>
        <taxon>Arthropoda</taxon>
        <taxon>Crustacea</taxon>
        <taxon>Multicrustacea</taxon>
        <taxon>Malacostraca</taxon>
        <taxon>Eumalacostraca</taxon>
        <taxon>Peracarida</taxon>
        <taxon>Amphipoda</taxon>
        <taxon>Senticaudata</taxon>
        <taxon>Talitrida</taxon>
        <taxon>Talitroidea</taxon>
        <taxon>Hyalellidae</taxon>
        <taxon>Hyalella</taxon>
    </lineage>
</organism>
<dbReference type="InterPro" id="IPR006578">
    <property type="entry name" value="MADF-dom"/>
</dbReference>
<gene>
    <name evidence="3" type="primary">LOC108680685</name>
</gene>
<proteinExistence type="predicted"/>